<organism evidence="3 4">
    <name type="scientific">Candidatus Wallbacteria bacterium HGW-Wallbacteria-1</name>
    <dbReference type="NCBI Taxonomy" id="2013854"/>
    <lineage>
        <taxon>Bacteria</taxon>
        <taxon>Candidatus Walliibacteriota</taxon>
    </lineage>
</organism>
<dbReference type="InterPro" id="IPR011765">
    <property type="entry name" value="Pept_M16_N"/>
</dbReference>
<dbReference type="PROSITE" id="PS00143">
    <property type="entry name" value="INSULINASE"/>
    <property type="match status" value="1"/>
</dbReference>
<dbReference type="SUPFAM" id="SSF63411">
    <property type="entry name" value="LuxS/MPP-like metallohydrolase"/>
    <property type="match status" value="1"/>
</dbReference>
<accession>A0A2N1PFK6</accession>
<feature type="domain" description="Peptidase M16 N-terminal" evidence="2">
    <location>
        <begin position="52"/>
        <end position="100"/>
    </location>
</feature>
<dbReference type="GO" id="GO:0006508">
    <property type="term" value="P:proteolysis"/>
    <property type="evidence" value="ECO:0007669"/>
    <property type="project" value="InterPro"/>
</dbReference>
<name>A0A2N1PFK6_9BACT</name>
<evidence type="ECO:0000256" key="1">
    <source>
        <dbReference type="ARBA" id="ARBA00007261"/>
    </source>
</evidence>
<evidence type="ECO:0000313" key="3">
    <source>
        <dbReference type="EMBL" id="PKK87108.1"/>
    </source>
</evidence>
<dbReference type="GO" id="GO:0046872">
    <property type="term" value="F:metal ion binding"/>
    <property type="evidence" value="ECO:0007669"/>
    <property type="project" value="InterPro"/>
</dbReference>
<evidence type="ECO:0000259" key="2">
    <source>
        <dbReference type="Pfam" id="PF00675"/>
    </source>
</evidence>
<dbReference type="EMBL" id="PGXC01000211">
    <property type="protein sequence ID" value="PKK87108.1"/>
    <property type="molecule type" value="Genomic_DNA"/>
</dbReference>
<dbReference type="InterPro" id="IPR001431">
    <property type="entry name" value="Pept_M16_Zn_BS"/>
</dbReference>
<comment type="similarity">
    <text evidence="1">Belongs to the peptidase M16 family.</text>
</comment>
<dbReference type="InterPro" id="IPR050361">
    <property type="entry name" value="MPP/UQCRC_Complex"/>
</dbReference>
<dbReference type="Pfam" id="PF00675">
    <property type="entry name" value="Peptidase_M16"/>
    <property type="match status" value="2"/>
</dbReference>
<evidence type="ECO:0000313" key="4">
    <source>
        <dbReference type="Proteomes" id="UP000233256"/>
    </source>
</evidence>
<gene>
    <name evidence="3" type="ORF">CVV64_22690</name>
</gene>
<dbReference type="Proteomes" id="UP000233256">
    <property type="component" value="Unassembled WGS sequence"/>
</dbReference>
<dbReference type="PANTHER" id="PTHR11851">
    <property type="entry name" value="METALLOPROTEASE"/>
    <property type="match status" value="1"/>
</dbReference>
<dbReference type="Gene3D" id="3.30.830.10">
    <property type="entry name" value="Metalloenzyme, LuxS/M16 peptidase-like"/>
    <property type="match status" value="2"/>
</dbReference>
<feature type="domain" description="Peptidase M16 N-terminal" evidence="2">
    <location>
        <begin position="151"/>
        <end position="247"/>
    </location>
</feature>
<proteinExistence type="inferred from homology"/>
<dbReference type="GO" id="GO:0004222">
    <property type="term" value="F:metalloendopeptidase activity"/>
    <property type="evidence" value="ECO:0007669"/>
    <property type="project" value="InterPro"/>
</dbReference>
<feature type="non-terminal residue" evidence="3">
    <location>
        <position position="270"/>
    </location>
</feature>
<reference evidence="3 4" key="1">
    <citation type="journal article" date="2017" name="ISME J.">
        <title>Potential for microbial H2 and metal transformations associated with novel bacteria and archaea in deep terrestrial subsurface sediments.</title>
        <authorList>
            <person name="Hernsdorf A.W."/>
            <person name="Amano Y."/>
            <person name="Miyakawa K."/>
            <person name="Ise K."/>
            <person name="Suzuki Y."/>
            <person name="Anantharaman K."/>
            <person name="Probst A."/>
            <person name="Burstein D."/>
            <person name="Thomas B.C."/>
            <person name="Banfield J.F."/>
        </authorList>
    </citation>
    <scope>NUCLEOTIDE SEQUENCE [LARGE SCALE GENOMIC DNA]</scope>
    <source>
        <strain evidence="3">HGW-Wallbacteria-1</strain>
    </source>
</reference>
<dbReference type="InterPro" id="IPR011249">
    <property type="entry name" value="Metalloenz_LuxS/M16"/>
</dbReference>
<dbReference type="AlphaFoldDB" id="A0A2N1PFK6"/>
<dbReference type="PANTHER" id="PTHR11851:SF49">
    <property type="entry name" value="MITOCHONDRIAL-PROCESSING PEPTIDASE SUBUNIT ALPHA"/>
    <property type="match status" value="1"/>
</dbReference>
<sequence>MRQIMLTRNKLYLPLALIIFLQMACMANAIDLDKKVIKTRLDNGLTVLMLERKFSPTVSLYIRYRVGAVDETAGQTGAAHFLEHMMFKGTPTIGTKNFAKEKKLLLQIEQTGQALDDERMKSDKADQKRIASLTAHLKKLQDEHRKYYIPNEIDRLYTENGGQDMNASTGQDVTTYFINLPANKIELWARIESERLLNPVFREFYTERDVILEERRQRVETSPDGKLYESFMKGAYKIHPYGLPIIGLQQDIGRLNQTAIRQIHQKYLSP</sequence>
<protein>
    <submittedName>
        <fullName evidence="3">Insulinase family protein</fullName>
    </submittedName>
</protein>
<comment type="caution">
    <text evidence="3">The sequence shown here is derived from an EMBL/GenBank/DDBJ whole genome shotgun (WGS) entry which is preliminary data.</text>
</comment>